<dbReference type="AlphaFoldDB" id="A0A5C0VEU6"/>
<dbReference type="InterPro" id="IPR003715">
    <property type="entry name" value="Poly_export_N"/>
</dbReference>
<protein>
    <recommendedName>
        <fullName evidence="2">Polysaccharide export protein N-terminal domain-containing protein</fullName>
    </recommendedName>
</protein>
<dbReference type="Pfam" id="PF02563">
    <property type="entry name" value="Poly_export"/>
    <property type="match status" value="1"/>
</dbReference>
<organism evidence="3 4">
    <name type="scientific">Pedobacter aquae</name>
    <dbReference type="NCBI Taxonomy" id="2605747"/>
    <lineage>
        <taxon>Bacteria</taxon>
        <taxon>Pseudomonadati</taxon>
        <taxon>Bacteroidota</taxon>
        <taxon>Sphingobacteriia</taxon>
        <taxon>Sphingobacteriales</taxon>
        <taxon>Sphingobacteriaceae</taxon>
        <taxon>Pedobacter</taxon>
    </lineage>
</organism>
<keyword evidence="1" id="KW-0732">Signal</keyword>
<proteinExistence type="predicted"/>
<keyword evidence="4" id="KW-1185">Reference proteome</keyword>
<dbReference type="Proteomes" id="UP000323653">
    <property type="component" value="Chromosome"/>
</dbReference>
<dbReference type="InterPro" id="IPR049712">
    <property type="entry name" value="Poly_export"/>
</dbReference>
<dbReference type="Gene3D" id="3.10.560.10">
    <property type="entry name" value="Outer membrane lipoprotein wza domain like"/>
    <property type="match status" value="1"/>
</dbReference>
<feature type="domain" description="Polysaccharide export protein N-terminal" evidence="2">
    <location>
        <begin position="12"/>
        <end position="100"/>
    </location>
</feature>
<evidence type="ECO:0000259" key="2">
    <source>
        <dbReference type="Pfam" id="PF02563"/>
    </source>
</evidence>
<sequence>MQEGSDSLYSREQVIQPGDQLLIRNLQNEALISGIGGQNNLQQMNAQSNTGYRVETDGMVLLPVIGKVKLAGMSRLTAQEHLNQLYRTQLLQNPIITLIISNLQVTFLGEFGRQGNYFLNKDQIHLAQMLGEAGGLNNRANKRRLKIIRGNLNQPEVFIVNLEDINSLSDRRLMLRNNDIVYAEPRPAFQFLDRINPSTSFLGLGLSVLNVYLLISNLSR</sequence>
<dbReference type="PANTHER" id="PTHR33619">
    <property type="entry name" value="POLYSACCHARIDE EXPORT PROTEIN GFCE-RELATED"/>
    <property type="match status" value="1"/>
</dbReference>
<dbReference type="RefSeq" id="WP_149073568.1">
    <property type="nucleotide sequence ID" value="NZ_CP043329.1"/>
</dbReference>
<gene>
    <name evidence="3" type="ORF">FYC62_00770</name>
</gene>
<evidence type="ECO:0000256" key="1">
    <source>
        <dbReference type="ARBA" id="ARBA00022729"/>
    </source>
</evidence>
<dbReference type="EMBL" id="CP043329">
    <property type="protein sequence ID" value="QEK50362.1"/>
    <property type="molecule type" value="Genomic_DNA"/>
</dbReference>
<dbReference type="GO" id="GO:0015159">
    <property type="term" value="F:polysaccharide transmembrane transporter activity"/>
    <property type="evidence" value="ECO:0007669"/>
    <property type="project" value="InterPro"/>
</dbReference>
<dbReference type="KEGG" id="pej:FYC62_00770"/>
<accession>A0A5C0VEU6</accession>
<dbReference type="PANTHER" id="PTHR33619:SF3">
    <property type="entry name" value="POLYSACCHARIDE EXPORT PROTEIN GFCE-RELATED"/>
    <property type="match status" value="1"/>
</dbReference>
<evidence type="ECO:0000313" key="3">
    <source>
        <dbReference type="EMBL" id="QEK50362.1"/>
    </source>
</evidence>
<reference evidence="3 4" key="1">
    <citation type="submission" date="2019-08" db="EMBL/GenBank/DDBJ databases">
        <title>Pedobacter sp. nov., isolated from Han river, South Korea.</title>
        <authorList>
            <person name="Lee D.-H."/>
            <person name="Kim Y.-S."/>
            <person name="Hwang E.-M."/>
            <person name="Le Tran T.C."/>
            <person name="Cha C.-J."/>
        </authorList>
    </citation>
    <scope>NUCLEOTIDE SEQUENCE [LARGE SCALE GENOMIC DNA]</scope>
    <source>
        <strain evidence="3 4">CJ43</strain>
    </source>
</reference>
<evidence type="ECO:0000313" key="4">
    <source>
        <dbReference type="Proteomes" id="UP000323653"/>
    </source>
</evidence>
<name>A0A5C0VEU6_9SPHI</name>